<comment type="caution">
    <text evidence="2">The sequence shown here is derived from an EMBL/GenBank/DDBJ whole genome shotgun (WGS) entry which is preliminary data.</text>
</comment>
<organism evidence="2 3">
    <name type="scientific">Bradyrhizobium iriomotense</name>
    <dbReference type="NCBI Taxonomy" id="441950"/>
    <lineage>
        <taxon>Bacteria</taxon>
        <taxon>Pseudomonadati</taxon>
        <taxon>Pseudomonadota</taxon>
        <taxon>Alphaproteobacteria</taxon>
        <taxon>Hyphomicrobiales</taxon>
        <taxon>Nitrobacteraceae</taxon>
        <taxon>Bradyrhizobium</taxon>
    </lineage>
</organism>
<feature type="transmembrane region" description="Helical" evidence="1">
    <location>
        <begin position="59"/>
        <end position="82"/>
    </location>
</feature>
<accession>A0ABQ6B322</accession>
<dbReference type="Proteomes" id="UP001156905">
    <property type="component" value="Unassembled WGS sequence"/>
</dbReference>
<feature type="transmembrane region" description="Helical" evidence="1">
    <location>
        <begin position="102"/>
        <end position="122"/>
    </location>
</feature>
<feature type="transmembrane region" description="Helical" evidence="1">
    <location>
        <begin position="179"/>
        <end position="205"/>
    </location>
</feature>
<keyword evidence="3" id="KW-1185">Reference proteome</keyword>
<keyword evidence="1" id="KW-1133">Transmembrane helix</keyword>
<evidence type="ECO:0000313" key="3">
    <source>
        <dbReference type="Proteomes" id="UP001156905"/>
    </source>
</evidence>
<keyword evidence="1" id="KW-0812">Transmembrane</keyword>
<protein>
    <submittedName>
        <fullName evidence="2">Uncharacterized protein</fullName>
    </submittedName>
</protein>
<proteinExistence type="predicted"/>
<gene>
    <name evidence="2" type="ORF">GCM10007857_55520</name>
</gene>
<evidence type="ECO:0000313" key="2">
    <source>
        <dbReference type="EMBL" id="GLR88839.1"/>
    </source>
</evidence>
<reference evidence="3" key="1">
    <citation type="journal article" date="2019" name="Int. J. Syst. Evol. Microbiol.">
        <title>The Global Catalogue of Microorganisms (GCM) 10K type strain sequencing project: providing services to taxonomists for standard genome sequencing and annotation.</title>
        <authorList>
            <consortium name="The Broad Institute Genomics Platform"/>
            <consortium name="The Broad Institute Genome Sequencing Center for Infectious Disease"/>
            <person name="Wu L."/>
            <person name="Ma J."/>
        </authorList>
    </citation>
    <scope>NUCLEOTIDE SEQUENCE [LARGE SCALE GENOMIC DNA]</scope>
    <source>
        <strain evidence="3">NBRC 102520</strain>
    </source>
</reference>
<sequence length="355" mass="40714">MRTCSLSLNDCYLRSPLSLQYANLSRHDPRFQPGRCTVTDGRHPAWTEEGRFRGALDDVIIIPLVVVALATNKILRFVFLLLMRLLDYAFPLAMQIVWLPLFAAKVLGDVIIAVMNGALRFLPLSEAKRRHWSRSIRRNWLWLRRKIGYRAFEQAVHDAFENGMAWVFRECRHLTPNTALLVIVCAVLWLPISFGVATAMHAILFAKVTSWPAWMQLLHPLATVIAKSKLLVLPVYPAAWPQAKKHPLVQLAFKGYETIRRMYVIRKVRFRYRQAKVVGIAAVDRIERTAGLTSAVRWLREAHVAEHLGVEKPTQELRSFFARWSIKFSAEYYEAKERQASGGPSLDGSKLRTLN</sequence>
<dbReference type="EMBL" id="BSOW01000021">
    <property type="protein sequence ID" value="GLR88839.1"/>
    <property type="molecule type" value="Genomic_DNA"/>
</dbReference>
<name>A0ABQ6B322_9BRAD</name>
<keyword evidence="1" id="KW-0472">Membrane</keyword>
<evidence type="ECO:0000256" key="1">
    <source>
        <dbReference type="SAM" id="Phobius"/>
    </source>
</evidence>